<evidence type="ECO:0000313" key="2">
    <source>
        <dbReference type="EMBL" id="AAS51557.2"/>
    </source>
</evidence>
<accession>Q75BC9</accession>
<dbReference type="eggNOG" id="ENOG502S75Y">
    <property type="taxonomic scope" value="Eukaryota"/>
</dbReference>
<keyword evidence="3" id="KW-1185">Reference proteome</keyword>
<organism evidence="2 3">
    <name type="scientific">Eremothecium gossypii (strain ATCC 10895 / CBS 109.51 / FGSC 9923 / NRRL Y-1056)</name>
    <name type="common">Yeast</name>
    <name type="synonym">Ashbya gossypii</name>
    <dbReference type="NCBI Taxonomy" id="284811"/>
    <lineage>
        <taxon>Eukaryota</taxon>
        <taxon>Fungi</taxon>
        <taxon>Dikarya</taxon>
        <taxon>Ascomycota</taxon>
        <taxon>Saccharomycotina</taxon>
        <taxon>Saccharomycetes</taxon>
        <taxon>Saccharomycetales</taxon>
        <taxon>Saccharomycetaceae</taxon>
        <taxon>Eremothecium</taxon>
    </lineage>
</organism>
<dbReference type="RefSeq" id="NP_983733.2">
    <property type="nucleotide sequence ID" value="NM_209086.2"/>
</dbReference>
<dbReference type="OrthoDB" id="4026704at2759"/>
<dbReference type="InParanoid" id="Q75BC9"/>
<feature type="region of interest" description="Disordered" evidence="1">
    <location>
        <begin position="32"/>
        <end position="90"/>
    </location>
</feature>
<dbReference type="KEGG" id="ago:AGOS_ADL362C"/>
<protein>
    <submittedName>
        <fullName evidence="2">ADL362Cp</fullName>
    </submittedName>
</protein>
<dbReference type="GeneID" id="4619868"/>
<dbReference type="Proteomes" id="UP000000591">
    <property type="component" value="Chromosome IV"/>
</dbReference>
<proteinExistence type="predicted"/>
<reference evidence="2 3" key="1">
    <citation type="journal article" date="2004" name="Science">
        <title>The Ashbya gossypii genome as a tool for mapping the ancient Saccharomyces cerevisiae genome.</title>
        <authorList>
            <person name="Dietrich F.S."/>
            <person name="Voegeli S."/>
            <person name="Brachat S."/>
            <person name="Lerch A."/>
            <person name="Gates K."/>
            <person name="Steiner S."/>
            <person name="Mohr C."/>
            <person name="Pohlmann R."/>
            <person name="Luedi P."/>
            <person name="Choi S."/>
            <person name="Wing R.A."/>
            <person name="Flavier A."/>
            <person name="Gaffney T.D."/>
            <person name="Philippsen P."/>
        </authorList>
    </citation>
    <scope>NUCLEOTIDE SEQUENCE [LARGE SCALE GENOMIC DNA]</scope>
    <source>
        <strain evidence="3">ATCC 10895 / CBS 109.51 / FGSC 9923 / NRRL Y-1056</strain>
    </source>
</reference>
<sequence>MEKEQDAIVMRLLREIDILREENSRLRRNMGHLLNGEPLSPTPPQSRRSSVASLRQQQLFGTSGSMASTPSSSRRSSFSQIDNLKSDLQKKRNSACNYPITLSNNASSPFANAAGMHVGKPGTYEYVEGLSVPAAWPAGPDAGSSVAAANTRGRRRRQSNEPSVGGGGVRLSKVPNRTGYTVL</sequence>
<evidence type="ECO:0000256" key="1">
    <source>
        <dbReference type="SAM" id="MobiDB-lite"/>
    </source>
</evidence>
<feature type="region of interest" description="Disordered" evidence="1">
    <location>
        <begin position="137"/>
        <end position="183"/>
    </location>
</feature>
<dbReference type="AlphaFoldDB" id="Q75BC9"/>
<name>Q75BC9_EREGS</name>
<feature type="compositionally biased region" description="Polar residues" evidence="1">
    <location>
        <begin position="45"/>
        <end position="62"/>
    </location>
</feature>
<dbReference type="STRING" id="284811.Q75BC9"/>
<reference evidence="3" key="2">
    <citation type="journal article" date="2013" name="G3 (Bethesda)">
        <title>Genomes of Ashbya fungi isolated from insects reveal four mating-type loci, numerous translocations, lack of transposons, and distinct gene duplications.</title>
        <authorList>
            <person name="Dietrich F.S."/>
            <person name="Voegeli S."/>
            <person name="Kuo S."/>
            <person name="Philippsen P."/>
        </authorList>
    </citation>
    <scope>GENOME REANNOTATION</scope>
    <source>
        <strain evidence="3">ATCC 10895 / CBS 109.51 / FGSC 9923 / NRRL Y-1056</strain>
    </source>
</reference>
<gene>
    <name evidence="2" type="ORF">AGOS_ADL362C</name>
</gene>
<feature type="compositionally biased region" description="Low complexity" evidence="1">
    <location>
        <begin position="63"/>
        <end position="79"/>
    </location>
</feature>
<dbReference type="EMBL" id="AE016817">
    <property type="protein sequence ID" value="AAS51557.2"/>
    <property type="molecule type" value="Genomic_DNA"/>
</dbReference>
<evidence type="ECO:0000313" key="3">
    <source>
        <dbReference type="Proteomes" id="UP000000591"/>
    </source>
</evidence>
<dbReference type="HOGENOM" id="CLU_1474833_0_0_1"/>